<dbReference type="SMART" id="SM00342">
    <property type="entry name" value="HTH_ARAC"/>
    <property type="match status" value="1"/>
</dbReference>
<dbReference type="AlphaFoldDB" id="W7V158"/>
<dbReference type="PANTHER" id="PTHR43280">
    <property type="entry name" value="ARAC-FAMILY TRANSCRIPTIONAL REGULATOR"/>
    <property type="match status" value="1"/>
</dbReference>
<dbReference type="EMBL" id="ATAX01000009">
    <property type="protein sequence ID" value="EWM54710.1"/>
    <property type="molecule type" value="Genomic_DNA"/>
</dbReference>
<keyword evidence="3" id="KW-0804">Transcription</keyword>
<dbReference type="GO" id="GO:0043565">
    <property type="term" value="F:sequence-specific DNA binding"/>
    <property type="evidence" value="ECO:0007669"/>
    <property type="project" value="InterPro"/>
</dbReference>
<evidence type="ECO:0000313" key="5">
    <source>
        <dbReference type="EMBL" id="EWM54710.1"/>
    </source>
</evidence>
<evidence type="ECO:0000256" key="3">
    <source>
        <dbReference type="ARBA" id="ARBA00023163"/>
    </source>
</evidence>
<name>W7V158_RUMFL</name>
<reference evidence="5 6" key="1">
    <citation type="journal article" date="2014" name="PLoS ONE">
        <title>Rumen cellulosomics: divergent fiber-degrading strategies revealed by comparative genome-wide analysis of six ruminococcal strains.</title>
        <authorList>
            <person name="Dassa B."/>
            <person name="Borovok I."/>
            <person name="Ruimy-Israeli V."/>
            <person name="Lamed R."/>
            <person name="Flint H.J."/>
            <person name="Duncan S.H."/>
            <person name="Henrissat B."/>
            <person name="Coutinho P."/>
            <person name="Morrison M."/>
            <person name="Mosoni P."/>
            <person name="Yeoman C.J."/>
            <person name="White B.A."/>
            <person name="Bayer E.A."/>
        </authorList>
    </citation>
    <scope>NUCLEOTIDE SEQUENCE [LARGE SCALE GENOMIC DNA]</scope>
    <source>
        <strain evidence="5 6">007c</strain>
    </source>
</reference>
<dbReference type="InterPro" id="IPR020449">
    <property type="entry name" value="Tscrpt_reg_AraC-type_HTH"/>
</dbReference>
<keyword evidence="1" id="KW-0805">Transcription regulation</keyword>
<dbReference type="PROSITE" id="PS01124">
    <property type="entry name" value="HTH_ARAC_FAMILY_2"/>
    <property type="match status" value="1"/>
</dbReference>
<proteinExistence type="predicted"/>
<keyword evidence="2" id="KW-0238">DNA-binding</keyword>
<dbReference type="PROSITE" id="PS00041">
    <property type="entry name" value="HTH_ARAC_FAMILY_1"/>
    <property type="match status" value="1"/>
</dbReference>
<dbReference type="Proteomes" id="UP000019365">
    <property type="component" value="Unassembled WGS sequence"/>
</dbReference>
<dbReference type="InterPro" id="IPR018060">
    <property type="entry name" value="HTH_AraC"/>
</dbReference>
<dbReference type="OrthoDB" id="9791615at2"/>
<dbReference type="PATRIC" id="fig|1341157.4.peg.589"/>
<organism evidence="5 6">
    <name type="scientific">Ruminococcus flavefaciens 007c</name>
    <dbReference type="NCBI Taxonomy" id="1341157"/>
    <lineage>
        <taxon>Bacteria</taxon>
        <taxon>Bacillati</taxon>
        <taxon>Bacillota</taxon>
        <taxon>Clostridia</taxon>
        <taxon>Eubacteriales</taxon>
        <taxon>Oscillospiraceae</taxon>
        <taxon>Ruminococcus</taxon>
    </lineage>
</organism>
<evidence type="ECO:0000259" key="4">
    <source>
        <dbReference type="PROSITE" id="PS01124"/>
    </source>
</evidence>
<dbReference type="Pfam" id="PF12833">
    <property type="entry name" value="HTH_18"/>
    <property type="match status" value="1"/>
</dbReference>
<gene>
    <name evidence="5" type="ORF">RF007C_02205</name>
</gene>
<dbReference type="PRINTS" id="PR00032">
    <property type="entry name" value="HTHARAC"/>
</dbReference>
<dbReference type="InterPro" id="IPR018062">
    <property type="entry name" value="HTH_AraC-typ_CS"/>
</dbReference>
<sequence length="264" mass="30367">MKINHIELNCRRNTSFGGELGADPVFIFFRTPVIYMENGQEMYTSDSSAVLLTSGYKSTFRPLKGKSVRYDLVSFRTSAADRQYIASMNLPLDRPVELKDDFVVSGALRSMRSQSMHRGRHFSEFMELSMRIIFIAISEAAESLPASPEEKIPRYAELKKLRTAIYDDPVNTWSIEEVCDDMQISRTYFHRLYFEAFGVTCRQDVIESRLLKAADLLKNTGKSVTEIAEACGYDSESYFMRQFKKHKECTPSEFRRRINSGEIS</sequence>
<evidence type="ECO:0000313" key="6">
    <source>
        <dbReference type="Proteomes" id="UP000019365"/>
    </source>
</evidence>
<feature type="domain" description="HTH araC/xylS-type" evidence="4">
    <location>
        <begin position="159"/>
        <end position="257"/>
    </location>
</feature>
<dbReference type="InterPro" id="IPR009057">
    <property type="entry name" value="Homeodomain-like_sf"/>
</dbReference>
<accession>W7V158</accession>
<evidence type="ECO:0000256" key="2">
    <source>
        <dbReference type="ARBA" id="ARBA00023125"/>
    </source>
</evidence>
<comment type="caution">
    <text evidence="5">The sequence shown here is derived from an EMBL/GenBank/DDBJ whole genome shotgun (WGS) entry which is preliminary data.</text>
</comment>
<dbReference type="Gene3D" id="1.10.10.60">
    <property type="entry name" value="Homeodomain-like"/>
    <property type="match status" value="2"/>
</dbReference>
<dbReference type="RefSeq" id="WP_037297086.1">
    <property type="nucleotide sequence ID" value="NZ_ATAX01000009.1"/>
</dbReference>
<dbReference type="SUPFAM" id="SSF46689">
    <property type="entry name" value="Homeodomain-like"/>
    <property type="match status" value="1"/>
</dbReference>
<evidence type="ECO:0000256" key="1">
    <source>
        <dbReference type="ARBA" id="ARBA00023015"/>
    </source>
</evidence>
<dbReference type="GO" id="GO:0003700">
    <property type="term" value="F:DNA-binding transcription factor activity"/>
    <property type="evidence" value="ECO:0007669"/>
    <property type="project" value="InterPro"/>
</dbReference>
<dbReference type="eggNOG" id="COG2207">
    <property type="taxonomic scope" value="Bacteria"/>
</dbReference>
<dbReference type="PANTHER" id="PTHR43280:SF2">
    <property type="entry name" value="HTH-TYPE TRANSCRIPTIONAL REGULATOR EXSA"/>
    <property type="match status" value="1"/>
</dbReference>
<protein>
    <recommendedName>
        <fullName evidence="4">HTH araC/xylS-type domain-containing protein</fullName>
    </recommendedName>
</protein>
<keyword evidence="6" id="KW-1185">Reference proteome</keyword>